<comment type="similarity">
    <text evidence="4">Belongs to the class I-like SAM-binding methyltransferase superfamily. RNA M5U methyltransferase family.</text>
</comment>
<dbReference type="InterPro" id="IPR010280">
    <property type="entry name" value="U5_MeTrfase_fam"/>
</dbReference>
<name>A0AAV2ZCU2_9STRA</name>
<comment type="caution">
    <text evidence="4">Lacks conserved residue(s) required for the propagation of feature annotation.</text>
</comment>
<keyword evidence="1 4" id="KW-0489">Methyltransferase</keyword>
<keyword evidence="2 4" id="KW-0808">Transferase</keyword>
<evidence type="ECO:0000256" key="3">
    <source>
        <dbReference type="ARBA" id="ARBA00022691"/>
    </source>
</evidence>
<dbReference type="AlphaFoldDB" id="A0AAV2ZCU2"/>
<comment type="caution">
    <text evidence="6">The sequence shown here is derived from an EMBL/GenBank/DDBJ whole genome shotgun (WGS) entry which is preliminary data.</text>
</comment>
<evidence type="ECO:0000256" key="2">
    <source>
        <dbReference type="ARBA" id="ARBA00022679"/>
    </source>
</evidence>
<keyword evidence="3 4" id="KW-0949">S-adenosyl-L-methionine</keyword>
<reference evidence="6" key="1">
    <citation type="submission" date="2022-11" db="EMBL/GenBank/DDBJ databases">
        <authorList>
            <person name="Morgan W.R."/>
            <person name="Tartar A."/>
        </authorList>
    </citation>
    <scope>NUCLEOTIDE SEQUENCE</scope>
    <source>
        <strain evidence="6">ARSEF 373</strain>
    </source>
</reference>
<evidence type="ECO:0000313" key="6">
    <source>
        <dbReference type="EMBL" id="DBA03162.1"/>
    </source>
</evidence>
<dbReference type="EMBL" id="DAKRPA010000022">
    <property type="protein sequence ID" value="DBA03162.1"/>
    <property type="molecule type" value="Genomic_DNA"/>
</dbReference>
<dbReference type="PANTHER" id="PTHR45904:SF2">
    <property type="entry name" value="TRNA (URACIL-5-)-METHYLTRANSFERASE HOMOLOG A"/>
    <property type="match status" value="1"/>
</dbReference>
<dbReference type="GO" id="GO:0008173">
    <property type="term" value="F:RNA methyltransferase activity"/>
    <property type="evidence" value="ECO:0007669"/>
    <property type="project" value="InterPro"/>
</dbReference>
<proteinExistence type="inferred from homology"/>
<dbReference type="PANTHER" id="PTHR45904">
    <property type="entry name" value="TRNA (URACIL-5-)-METHYLTRANSFERASE"/>
    <property type="match status" value="1"/>
</dbReference>
<feature type="region of interest" description="Disordered" evidence="5">
    <location>
        <begin position="17"/>
        <end position="51"/>
    </location>
</feature>
<dbReference type="GO" id="GO:0003723">
    <property type="term" value="F:RNA binding"/>
    <property type="evidence" value="ECO:0007669"/>
    <property type="project" value="TreeGrafter"/>
</dbReference>
<sequence length="615" mass="66743">MKKVLVKIVRQTRKEYMKKEKRIAQEEKRHAKKQKKENGAAADATSASRHPAVPEWLTSHGSVYVVADDVLYARNHEAAADAWTRVADAANVVAIVSFGSDLVAALADQTVCALNQENGAGTWNKICDGPGKPIKSLAGLRGSLLCCTEEGKVMKQEGAGRFASGKWQQIGEVDGAEALEKLEFEACAIEVEAIGATSHDATLIVLTKDSLAYVSNDNAIVKTVPLGLPQAAQKLTAFASHKGLCCPMDSIHRSPVTEGYRNKCEFSIGYDENGKPCIGFRLGLYRDGSIVVSRPDQCVNVSTVMKNVCDAVQALIEKSGAPVYDLKAHAGFWRLLTVRHSERTNDLMIMLVVKPDDIKVAQYEALKKQIIEHLTDSALPFKVSSLYVQEYSGVSTASEKDPTILIHGKPTIEEILLDMRFSVSPHAFFQVNTEGAEALYSLVRSHAKANESTLLYDVCCGTGTIGICASKGVGKVVGIEICKSATDNAAENAKLNNVKNVSFINSKAEDVMKDLLKAKLSDDEAHLQNVVAIVDPPRAGLHNQVLRSLRGCPPVKRIVYVSCNPTGSLIQDATMLCGPKTKSINGEPFHPAYGVPVDMFPHTPHCEMIVVFERD</sequence>
<protein>
    <submittedName>
        <fullName evidence="6">Uncharacterized protein</fullName>
    </submittedName>
</protein>
<dbReference type="Proteomes" id="UP001146120">
    <property type="component" value="Unassembled WGS sequence"/>
</dbReference>
<feature type="binding site" evidence="4">
    <location>
        <position position="480"/>
    </location>
    <ligand>
        <name>S-adenosyl-L-methionine</name>
        <dbReference type="ChEBI" id="CHEBI:59789"/>
    </ligand>
</feature>
<evidence type="ECO:0000256" key="4">
    <source>
        <dbReference type="PROSITE-ProRule" id="PRU01024"/>
    </source>
</evidence>
<dbReference type="PROSITE" id="PS51687">
    <property type="entry name" value="SAM_MT_RNA_M5U"/>
    <property type="match status" value="1"/>
</dbReference>
<dbReference type="Gene3D" id="2.40.50.1070">
    <property type="match status" value="1"/>
</dbReference>
<dbReference type="InterPro" id="IPR045850">
    <property type="entry name" value="TRM2_met"/>
</dbReference>
<feature type="binding site" evidence="4">
    <location>
        <position position="535"/>
    </location>
    <ligand>
        <name>S-adenosyl-L-methionine</name>
        <dbReference type="ChEBI" id="CHEBI:59789"/>
    </ligand>
</feature>
<keyword evidence="7" id="KW-1185">Reference proteome</keyword>
<evidence type="ECO:0000256" key="5">
    <source>
        <dbReference type="SAM" id="MobiDB-lite"/>
    </source>
</evidence>
<evidence type="ECO:0000313" key="7">
    <source>
        <dbReference type="Proteomes" id="UP001146120"/>
    </source>
</evidence>
<dbReference type="SUPFAM" id="SSF53335">
    <property type="entry name" value="S-adenosyl-L-methionine-dependent methyltransferases"/>
    <property type="match status" value="1"/>
</dbReference>
<feature type="compositionally biased region" description="Basic and acidic residues" evidence="5">
    <location>
        <begin position="17"/>
        <end position="29"/>
    </location>
</feature>
<reference evidence="6" key="2">
    <citation type="journal article" date="2023" name="Microbiol Resour">
        <title>Decontamination and Annotation of the Draft Genome Sequence of the Oomycete Lagenidium giganteum ARSEF 373.</title>
        <authorList>
            <person name="Morgan W.R."/>
            <person name="Tartar A."/>
        </authorList>
    </citation>
    <scope>NUCLEOTIDE SEQUENCE</scope>
    <source>
        <strain evidence="6">ARSEF 373</strain>
    </source>
</reference>
<feature type="active site" description="Nucleophile" evidence="4">
    <location>
        <position position="563"/>
    </location>
</feature>
<dbReference type="CDD" id="cd02440">
    <property type="entry name" value="AdoMet_MTases"/>
    <property type="match status" value="1"/>
</dbReference>
<accession>A0AAV2ZCU2</accession>
<organism evidence="6 7">
    <name type="scientific">Lagenidium giganteum</name>
    <dbReference type="NCBI Taxonomy" id="4803"/>
    <lineage>
        <taxon>Eukaryota</taxon>
        <taxon>Sar</taxon>
        <taxon>Stramenopiles</taxon>
        <taxon>Oomycota</taxon>
        <taxon>Peronosporomycetes</taxon>
        <taxon>Pythiales</taxon>
        <taxon>Pythiaceae</taxon>
    </lineage>
</organism>
<feature type="binding site" evidence="4">
    <location>
        <position position="430"/>
    </location>
    <ligand>
        <name>S-adenosyl-L-methionine</name>
        <dbReference type="ChEBI" id="CHEBI:59789"/>
    </ligand>
</feature>
<dbReference type="GO" id="GO:0006396">
    <property type="term" value="P:RNA processing"/>
    <property type="evidence" value="ECO:0007669"/>
    <property type="project" value="InterPro"/>
</dbReference>
<dbReference type="InterPro" id="IPR029063">
    <property type="entry name" value="SAM-dependent_MTases_sf"/>
</dbReference>
<dbReference type="GO" id="GO:0032259">
    <property type="term" value="P:methylation"/>
    <property type="evidence" value="ECO:0007669"/>
    <property type="project" value="UniProtKB-KW"/>
</dbReference>
<evidence type="ECO:0000256" key="1">
    <source>
        <dbReference type="ARBA" id="ARBA00022603"/>
    </source>
</evidence>
<gene>
    <name evidence="6" type="ORF">N0F65_003882</name>
</gene>
<dbReference type="Gene3D" id="3.40.50.150">
    <property type="entry name" value="Vaccinia Virus protein VP39"/>
    <property type="match status" value="1"/>
</dbReference>
<dbReference type="Pfam" id="PF05958">
    <property type="entry name" value="tRNA_U5-meth_tr"/>
    <property type="match status" value="1"/>
</dbReference>